<evidence type="ECO:0000259" key="2">
    <source>
        <dbReference type="Pfam" id="PF05569"/>
    </source>
</evidence>
<dbReference type="PANTHER" id="PTHR34978:SF3">
    <property type="entry name" value="SLR0241 PROTEIN"/>
    <property type="match status" value="1"/>
</dbReference>
<protein>
    <submittedName>
        <fullName evidence="3">M56 family metallopeptidase</fullName>
    </submittedName>
</protein>
<organism evidence="3 4">
    <name type="scientific">Massilia phyllostachyos</name>
    <dbReference type="NCBI Taxonomy" id="2898585"/>
    <lineage>
        <taxon>Bacteria</taxon>
        <taxon>Pseudomonadati</taxon>
        <taxon>Pseudomonadota</taxon>
        <taxon>Betaproteobacteria</taxon>
        <taxon>Burkholderiales</taxon>
        <taxon>Oxalobacteraceae</taxon>
        <taxon>Telluria group</taxon>
        <taxon>Massilia</taxon>
    </lineage>
</organism>
<feature type="transmembrane region" description="Helical" evidence="1">
    <location>
        <begin position="6"/>
        <end position="26"/>
    </location>
</feature>
<dbReference type="Pfam" id="PF05569">
    <property type="entry name" value="Peptidase_M56"/>
    <property type="match status" value="2"/>
</dbReference>
<feature type="domain" description="Peptidase M56" evidence="2">
    <location>
        <begin position="123"/>
        <end position="248"/>
    </location>
</feature>
<keyword evidence="1" id="KW-0472">Membrane</keyword>
<dbReference type="CDD" id="cd07341">
    <property type="entry name" value="M56_BlaR1_MecR1_like"/>
    <property type="match status" value="1"/>
</dbReference>
<keyword evidence="1" id="KW-0812">Transmembrane</keyword>
<feature type="transmembrane region" description="Helical" evidence="1">
    <location>
        <begin position="33"/>
        <end position="55"/>
    </location>
</feature>
<feature type="transmembrane region" description="Helical" evidence="1">
    <location>
        <begin position="91"/>
        <end position="109"/>
    </location>
</feature>
<comment type="caution">
    <text evidence="3">The sequence shown here is derived from an EMBL/GenBank/DDBJ whole genome shotgun (WGS) entry which is preliminary data.</text>
</comment>
<dbReference type="EMBL" id="JAJNOC010000001">
    <property type="protein sequence ID" value="MCD2514970.1"/>
    <property type="molecule type" value="Genomic_DNA"/>
</dbReference>
<feature type="domain" description="Peptidase M56" evidence="2">
    <location>
        <begin position="11"/>
        <end position="119"/>
    </location>
</feature>
<accession>A0ABS8Q2U7</accession>
<evidence type="ECO:0000313" key="3">
    <source>
        <dbReference type="EMBL" id="MCD2514970.1"/>
    </source>
</evidence>
<dbReference type="InterPro" id="IPR008756">
    <property type="entry name" value="Peptidase_M56"/>
</dbReference>
<sequence length="401" mass="42895">MASEFTGLILRGALFAGLAILVLLVLRRPLRRWLGAALAYQAWLLMPLVVFASLAPSRPAQVLQTIQVLRPVQSLAAQATAAVPSSGQADMLMLAWAIGAAAMALRFALGQRAFLRRARAGAAGPASVGLFRPRVVLPDDFAARYSPAEQALVLAHERAHIARGDLPANLAASLFQCVFWFNPLVHLGARAFRQDQELACDAAVIQQHPGQRRVYAEALLKSHTGAFRAGLHCQWQSPHPTKERIMSLQHTLPGTFRRAAGRCILALMALGAFGATLGARAQQPVAVSQYMVSLALVDGSSSPFGFDVKADAFQSDGKGMIPRVITPAGEKFSVSSGEWRLDMIVHPGETPDKVWLTGKLFKGAALVTAPTLLTRVGEAATVRVGEGDKAFSMAMTVTPQP</sequence>
<feature type="transmembrane region" description="Helical" evidence="1">
    <location>
        <begin position="259"/>
        <end position="279"/>
    </location>
</feature>
<evidence type="ECO:0000313" key="4">
    <source>
        <dbReference type="Proteomes" id="UP001179361"/>
    </source>
</evidence>
<keyword evidence="4" id="KW-1185">Reference proteome</keyword>
<dbReference type="Proteomes" id="UP001179361">
    <property type="component" value="Unassembled WGS sequence"/>
</dbReference>
<dbReference type="PANTHER" id="PTHR34978">
    <property type="entry name" value="POSSIBLE SENSOR-TRANSDUCER PROTEIN BLAR"/>
    <property type="match status" value="1"/>
</dbReference>
<reference evidence="3" key="1">
    <citation type="submission" date="2021-11" db="EMBL/GenBank/DDBJ databases">
        <title>The complete genome of Massilia sp sp. G4R7.</title>
        <authorList>
            <person name="Liu L."/>
            <person name="Yue J."/>
            <person name="Yuan J."/>
            <person name="Yang F."/>
            <person name="Li L."/>
        </authorList>
    </citation>
    <scope>NUCLEOTIDE SEQUENCE</scope>
    <source>
        <strain evidence="3">G4R7</strain>
    </source>
</reference>
<name>A0ABS8Q2U7_9BURK</name>
<dbReference type="RefSeq" id="WP_231056308.1">
    <property type="nucleotide sequence ID" value="NZ_JAJNOC010000001.1"/>
</dbReference>
<keyword evidence="1" id="KW-1133">Transmembrane helix</keyword>
<dbReference type="InterPro" id="IPR052173">
    <property type="entry name" value="Beta-lactam_resp_regulator"/>
</dbReference>
<evidence type="ECO:0000256" key="1">
    <source>
        <dbReference type="SAM" id="Phobius"/>
    </source>
</evidence>
<proteinExistence type="predicted"/>
<gene>
    <name evidence="3" type="ORF">LQ564_01425</name>
</gene>